<comment type="caution">
    <text evidence="8">The sequence shown here is derived from an EMBL/GenBank/DDBJ whole genome shotgun (WGS) entry which is preliminary data.</text>
</comment>
<feature type="domain" description="Thioredoxin" evidence="7">
    <location>
        <begin position="408"/>
        <end position="544"/>
    </location>
</feature>
<keyword evidence="4" id="KW-0676">Redox-active center</keyword>
<dbReference type="Proteomes" id="UP001207918">
    <property type="component" value="Unassembled WGS sequence"/>
</dbReference>
<keyword evidence="3" id="KW-1015">Disulfide bond</keyword>
<dbReference type="SUPFAM" id="SSF52833">
    <property type="entry name" value="Thioredoxin-like"/>
    <property type="match status" value="1"/>
</dbReference>
<dbReference type="PROSITE" id="PS51352">
    <property type="entry name" value="THIOREDOXIN_2"/>
    <property type="match status" value="1"/>
</dbReference>
<name>A0ABT3PP15_9BACT</name>
<keyword evidence="5" id="KW-0732">Signal</keyword>
<keyword evidence="2" id="KW-0201">Cytochrome c-type biogenesis</keyword>
<evidence type="ECO:0000256" key="3">
    <source>
        <dbReference type="ARBA" id="ARBA00023157"/>
    </source>
</evidence>
<dbReference type="InterPro" id="IPR013766">
    <property type="entry name" value="Thioredoxin_domain"/>
</dbReference>
<dbReference type="InterPro" id="IPR002044">
    <property type="entry name" value="CBM20"/>
</dbReference>
<dbReference type="CDD" id="cd02966">
    <property type="entry name" value="TlpA_like_family"/>
    <property type="match status" value="1"/>
</dbReference>
<dbReference type="PANTHER" id="PTHR42852:SF6">
    <property type="entry name" value="THIOL:DISULFIDE INTERCHANGE PROTEIN DSBE"/>
    <property type="match status" value="1"/>
</dbReference>
<evidence type="ECO:0000256" key="1">
    <source>
        <dbReference type="ARBA" id="ARBA00004196"/>
    </source>
</evidence>
<keyword evidence="9" id="KW-1185">Reference proteome</keyword>
<evidence type="ECO:0000256" key="5">
    <source>
        <dbReference type="SAM" id="SignalP"/>
    </source>
</evidence>
<dbReference type="InterPro" id="IPR050553">
    <property type="entry name" value="Thioredoxin_ResA/DsbE_sf"/>
</dbReference>
<dbReference type="InterPro" id="IPR036249">
    <property type="entry name" value="Thioredoxin-like_sf"/>
</dbReference>
<evidence type="ECO:0000313" key="9">
    <source>
        <dbReference type="Proteomes" id="UP001207918"/>
    </source>
</evidence>
<evidence type="ECO:0000313" key="8">
    <source>
        <dbReference type="EMBL" id="MCW9707607.1"/>
    </source>
</evidence>
<dbReference type="Gene3D" id="3.40.30.10">
    <property type="entry name" value="Glutaredoxin"/>
    <property type="match status" value="1"/>
</dbReference>
<evidence type="ECO:0000259" key="7">
    <source>
        <dbReference type="PROSITE" id="PS51352"/>
    </source>
</evidence>
<dbReference type="PANTHER" id="PTHR42852">
    <property type="entry name" value="THIOL:DISULFIDE INTERCHANGE PROTEIN DSBE"/>
    <property type="match status" value="1"/>
</dbReference>
<dbReference type="EMBL" id="JAGGJA010000007">
    <property type="protein sequence ID" value="MCW9707607.1"/>
    <property type="molecule type" value="Genomic_DNA"/>
</dbReference>
<dbReference type="Gene3D" id="2.60.40.10">
    <property type="entry name" value="Immunoglobulins"/>
    <property type="match status" value="1"/>
</dbReference>
<accession>A0ABT3PP15</accession>
<proteinExistence type="predicted"/>
<sequence length="544" mass="61516">MKISVLSGILIICFSTLLHAQQTSTDSISITFNITVPESTPKDATIFWAGSLNNWDPGNRGTGFGMKEYAEAVAFQNGQWTITLTAPQGSEHSYKYTRGSIYSSEEQADYSFRPVRSVTFDKPKTVQDTVETWHDLPPESLSDQWPKIPLDTTQIYLDYNGKHLRANSTILYDKEIGHNLFDVNASNATVKSIPDNFYDAVYYYQKISATTNDLQLVSAAKTSPEEPWHIFVDTNGDKAISLSEKVFTIEEDESSNQWSGKVPVRNIIDGETITNLVPFVVSQATDLPPGYRSTARQGAPNLVYELPYKHRRGIIQEDTFNISTPYLSRFSANHQLTIDRNNDDTLEVGDGSNEVYASDFKRMRYDQTYFQFPSFTLGDQSWQVADIDPHGRWIRLRPALATETREAITKGTTAPQWKAETVKDDTLSSKKLQGKYILLDFWGSWCGPCIQQIPLLKKAYHRFKNQDFEMIGFAYQNQASLTKALQEYRLPWSQVLDDTGDYSSLFLVGGYPSYFLIGPDGTVLEMGSSLEGEQLIPTLEQYLE</sequence>
<reference evidence="8 9" key="1">
    <citation type="submission" date="2021-03" db="EMBL/GenBank/DDBJ databases">
        <title>Aliifodinibius sp. nov., a new bacterium isolated from saline soil.</title>
        <authorList>
            <person name="Galisteo C."/>
            <person name="De La Haba R."/>
            <person name="Sanchez-Porro C."/>
            <person name="Ventosa A."/>
        </authorList>
    </citation>
    <scope>NUCLEOTIDE SEQUENCE [LARGE SCALE GENOMIC DNA]</scope>
    <source>
        <strain evidence="8 9">1BSP15-2V2</strain>
    </source>
</reference>
<feature type="chain" id="PRO_5047490852" evidence="5">
    <location>
        <begin position="21"/>
        <end position="544"/>
    </location>
</feature>
<protein>
    <submittedName>
        <fullName evidence="8">Redoxin domain-containing protein</fullName>
    </submittedName>
</protein>
<dbReference type="InterPro" id="IPR013783">
    <property type="entry name" value="Ig-like_fold"/>
</dbReference>
<comment type="subcellular location">
    <subcellularLocation>
        <location evidence="1">Cell envelope</location>
    </subcellularLocation>
</comment>
<dbReference type="RefSeq" id="WP_265766397.1">
    <property type="nucleotide sequence ID" value="NZ_JAGGJA010000007.1"/>
</dbReference>
<gene>
    <name evidence="8" type="ORF">J6I44_12140</name>
</gene>
<dbReference type="InterPro" id="IPR000866">
    <property type="entry name" value="AhpC/TSA"/>
</dbReference>
<evidence type="ECO:0000256" key="4">
    <source>
        <dbReference type="ARBA" id="ARBA00023284"/>
    </source>
</evidence>
<dbReference type="PROSITE" id="PS51166">
    <property type="entry name" value="CBM20"/>
    <property type="match status" value="1"/>
</dbReference>
<evidence type="ECO:0000256" key="2">
    <source>
        <dbReference type="ARBA" id="ARBA00022748"/>
    </source>
</evidence>
<dbReference type="SUPFAM" id="SSF49452">
    <property type="entry name" value="Starch-binding domain-like"/>
    <property type="match status" value="1"/>
</dbReference>
<organism evidence="8 9">
    <name type="scientific">Fodinibius salsisoli</name>
    <dbReference type="NCBI Taxonomy" id="2820877"/>
    <lineage>
        <taxon>Bacteria</taxon>
        <taxon>Pseudomonadati</taxon>
        <taxon>Balneolota</taxon>
        <taxon>Balneolia</taxon>
        <taxon>Balneolales</taxon>
        <taxon>Balneolaceae</taxon>
        <taxon>Fodinibius</taxon>
    </lineage>
</organism>
<dbReference type="InterPro" id="IPR013784">
    <property type="entry name" value="Carb-bd-like_fold"/>
</dbReference>
<feature type="domain" description="CBM20" evidence="6">
    <location>
        <begin position="22"/>
        <end position="135"/>
    </location>
</feature>
<dbReference type="Pfam" id="PF00578">
    <property type="entry name" value="AhpC-TSA"/>
    <property type="match status" value="1"/>
</dbReference>
<evidence type="ECO:0000259" key="6">
    <source>
        <dbReference type="PROSITE" id="PS51166"/>
    </source>
</evidence>
<feature type="signal peptide" evidence="5">
    <location>
        <begin position="1"/>
        <end position="20"/>
    </location>
</feature>